<feature type="region of interest" description="Disordered" evidence="1">
    <location>
        <begin position="53"/>
        <end position="82"/>
    </location>
</feature>
<sequence length="333" mass="37303">MEQPVTFVSLCNVVLFRSVATRPSTPFRHAIVPLRPAIRVPRLPSPERMASLLSRENEPSPKPLLTLPPQQPMMDQPSPSATLHPHVSMAAPETLVPRVLTHPMHLAHAAPSSGDIPAATPPLSQPPTAPAAEIFIGIPLHNSIPVEPLSDQIASSFHSSTRKVLHYVPPTSQNGEVIMRPSLNMIHEGSKCWEHTAVGYFLGKKLYFYHIDAFVRAKWPGIKDVTATASGFFFFRFQTEVAMTEIIEGGPWLFQGHPIVLQHWQPGMALRKLKHTEVPIWIKLKHLPVEYWTEECGGQCYWQASVPRCDHESMHKTGLRSCMRHVEYCLQTA</sequence>
<reference evidence="3" key="2">
    <citation type="journal article" date="2024" name="Plant">
        <title>Genomic evolution and insights into agronomic trait innovations of Sesamum species.</title>
        <authorList>
            <person name="Miao H."/>
            <person name="Wang L."/>
            <person name="Qu L."/>
            <person name="Liu H."/>
            <person name="Sun Y."/>
            <person name="Le M."/>
            <person name="Wang Q."/>
            <person name="Wei S."/>
            <person name="Zheng Y."/>
            <person name="Lin W."/>
            <person name="Duan Y."/>
            <person name="Cao H."/>
            <person name="Xiong S."/>
            <person name="Wang X."/>
            <person name="Wei L."/>
            <person name="Li C."/>
            <person name="Ma Q."/>
            <person name="Ju M."/>
            <person name="Zhao R."/>
            <person name="Li G."/>
            <person name="Mu C."/>
            <person name="Tian Q."/>
            <person name="Mei H."/>
            <person name="Zhang T."/>
            <person name="Gao T."/>
            <person name="Zhang H."/>
        </authorList>
    </citation>
    <scope>NUCLEOTIDE SEQUENCE</scope>
    <source>
        <strain evidence="3">KEN1</strain>
    </source>
</reference>
<accession>A0AAW2U3W6</accession>
<dbReference type="PANTHER" id="PTHR31286">
    <property type="entry name" value="GLYCINE-RICH CELL WALL STRUCTURAL PROTEIN 1.8-LIKE"/>
    <property type="match status" value="1"/>
</dbReference>
<dbReference type="InterPro" id="IPR040256">
    <property type="entry name" value="At4g02000-like"/>
</dbReference>
<dbReference type="EMBL" id="JACGWN010000013">
    <property type="protein sequence ID" value="KAL0411529.1"/>
    <property type="molecule type" value="Genomic_DNA"/>
</dbReference>
<dbReference type="PANTHER" id="PTHR31286:SF180">
    <property type="entry name" value="OS10G0362600 PROTEIN"/>
    <property type="match status" value="1"/>
</dbReference>
<protein>
    <recommendedName>
        <fullName evidence="2">DUF4283 domain-containing protein</fullName>
    </recommendedName>
</protein>
<feature type="compositionally biased region" description="Low complexity" evidence="1">
    <location>
        <begin position="63"/>
        <end position="80"/>
    </location>
</feature>
<dbReference type="InterPro" id="IPR025558">
    <property type="entry name" value="DUF4283"/>
</dbReference>
<dbReference type="AlphaFoldDB" id="A0AAW2U3W6"/>
<comment type="caution">
    <text evidence="3">The sequence shown here is derived from an EMBL/GenBank/DDBJ whole genome shotgun (WGS) entry which is preliminary data.</text>
</comment>
<evidence type="ECO:0000259" key="2">
    <source>
        <dbReference type="Pfam" id="PF14111"/>
    </source>
</evidence>
<proteinExistence type="predicted"/>
<evidence type="ECO:0000256" key="1">
    <source>
        <dbReference type="SAM" id="MobiDB-lite"/>
    </source>
</evidence>
<gene>
    <name evidence="3" type="ORF">Slati_3742600</name>
</gene>
<dbReference type="Pfam" id="PF14111">
    <property type="entry name" value="DUF4283"/>
    <property type="match status" value="1"/>
</dbReference>
<organism evidence="3">
    <name type="scientific">Sesamum latifolium</name>
    <dbReference type="NCBI Taxonomy" id="2727402"/>
    <lineage>
        <taxon>Eukaryota</taxon>
        <taxon>Viridiplantae</taxon>
        <taxon>Streptophyta</taxon>
        <taxon>Embryophyta</taxon>
        <taxon>Tracheophyta</taxon>
        <taxon>Spermatophyta</taxon>
        <taxon>Magnoliopsida</taxon>
        <taxon>eudicotyledons</taxon>
        <taxon>Gunneridae</taxon>
        <taxon>Pentapetalae</taxon>
        <taxon>asterids</taxon>
        <taxon>lamiids</taxon>
        <taxon>Lamiales</taxon>
        <taxon>Pedaliaceae</taxon>
        <taxon>Sesamum</taxon>
    </lineage>
</organism>
<feature type="domain" description="DUF4283" evidence="2">
    <location>
        <begin position="193"/>
        <end position="269"/>
    </location>
</feature>
<evidence type="ECO:0000313" key="3">
    <source>
        <dbReference type="EMBL" id="KAL0411529.1"/>
    </source>
</evidence>
<reference evidence="3" key="1">
    <citation type="submission" date="2020-06" db="EMBL/GenBank/DDBJ databases">
        <authorList>
            <person name="Li T."/>
            <person name="Hu X."/>
            <person name="Zhang T."/>
            <person name="Song X."/>
            <person name="Zhang H."/>
            <person name="Dai N."/>
            <person name="Sheng W."/>
            <person name="Hou X."/>
            <person name="Wei L."/>
        </authorList>
    </citation>
    <scope>NUCLEOTIDE SEQUENCE</scope>
    <source>
        <strain evidence="3">KEN1</strain>
        <tissue evidence="3">Leaf</tissue>
    </source>
</reference>
<name>A0AAW2U3W6_9LAMI</name>